<dbReference type="InterPro" id="IPR045540">
    <property type="entry name" value="YegS/DAGK_C"/>
</dbReference>
<evidence type="ECO:0000256" key="12">
    <source>
        <dbReference type="ARBA" id="ARBA00023264"/>
    </source>
</evidence>
<dbReference type="Gene3D" id="3.40.50.10330">
    <property type="entry name" value="Probable inorganic polyphosphate/atp-NAD kinase, domain 1"/>
    <property type="match status" value="1"/>
</dbReference>
<keyword evidence="4" id="KW-0808">Transferase</keyword>
<sequence>MKRARIIYNPTSGREAFKKELPNVLQKLEDAGYEASAHATKGEGDATEAAKIAVERKYDLLVAAGGDGTINEVIHGLAEKEYRPKLAIIPTGTTNDFARALQIPRDISKAVDIITEGDSMSLDIGKVNEHYFINIAGGGKLTELTYDVPIKLKTMIGQLAYYVKGIEMLPSLKPARVKIEYDGNIIDEDIMIFLVSNSNSVGGFEKLAPNAKLDDGYFDLLILRKTNLAEFIRIVTLALRGAHLEDDKVIHVQAKHIKVTPVEQMQLNIDGEYGGQLPGEFINLKQHIEFIVPKSFKEKEN</sequence>
<organism evidence="14 15">
    <name type="scientific">Compostibacillus humi</name>
    <dbReference type="NCBI Taxonomy" id="1245525"/>
    <lineage>
        <taxon>Bacteria</taxon>
        <taxon>Bacillati</taxon>
        <taxon>Bacillota</taxon>
        <taxon>Bacilli</taxon>
        <taxon>Bacillales</taxon>
        <taxon>Bacillaceae</taxon>
        <taxon>Compostibacillus</taxon>
    </lineage>
</organism>
<evidence type="ECO:0000256" key="2">
    <source>
        <dbReference type="ARBA" id="ARBA00005983"/>
    </source>
</evidence>
<evidence type="ECO:0000256" key="5">
    <source>
        <dbReference type="ARBA" id="ARBA00022723"/>
    </source>
</evidence>
<evidence type="ECO:0000313" key="14">
    <source>
        <dbReference type="EMBL" id="GGH73726.1"/>
    </source>
</evidence>
<dbReference type="GO" id="GO:0005524">
    <property type="term" value="F:ATP binding"/>
    <property type="evidence" value="ECO:0007669"/>
    <property type="project" value="UniProtKB-KW"/>
</dbReference>
<evidence type="ECO:0000256" key="3">
    <source>
        <dbReference type="ARBA" id="ARBA00022516"/>
    </source>
</evidence>
<comment type="cofactor">
    <cofactor evidence="1">
        <name>Mg(2+)</name>
        <dbReference type="ChEBI" id="CHEBI:18420"/>
    </cofactor>
</comment>
<dbReference type="Gene3D" id="2.60.200.40">
    <property type="match status" value="1"/>
</dbReference>
<dbReference type="SUPFAM" id="SSF111331">
    <property type="entry name" value="NAD kinase/diacylglycerol kinase-like"/>
    <property type="match status" value="1"/>
</dbReference>
<dbReference type="Proteomes" id="UP000602050">
    <property type="component" value="Unassembled WGS sequence"/>
</dbReference>
<keyword evidence="11" id="KW-0594">Phospholipid biosynthesis</keyword>
<dbReference type="SMART" id="SM00046">
    <property type="entry name" value="DAGKc"/>
    <property type="match status" value="1"/>
</dbReference>
<keyword evidence="5" id="KW-0479">Metal-binding</keyword>
<dbReference type="PROSITE" id="PS50146">
    <property type="entry name" value="DAGK"/>
    <property type="match status" value="1"/>
</dbReference>
<evidence type="ECO:0000256" key="10">
    <source>
        <dbReference type="ARBA" id="ARBA00023098"/>
    </source>
</evidence>
<keyword evidence="7 14" id="KW-0418">Kinase</keyword>
<name>A0A8J3EJW9_9BACI</name>
<dbReference type="NCBIfam" id="NF009874">
    <property type="entry name" value="PRK13337.1"/>
    <property type="match status" value="1"/>
</dbReference>
<proteinExistence type="inferred from homology"/>
<protein>
    <submittedName>
        <fullName evidence="14">Diacylglycerol kinase</fullName>
    </submittedName>
</protein>
<gene>
    <name evidence="14" type="primary">dagK</name>
    <name evidence="14" type="ORF">GCM10010978_11900</name>
</gene>
<dbReference type="InterPro" id="IPR005218">
    <property type="entry name" value="Diacylglycerol/lipid_kinase"/>
</dbReference>
<keyword evidence="6" id="KW-0547">Nucleotide-binding</keyword>
<comment type="similarity">
    <text evidence="2">Belongs to the diacylglycerol/lipid kinase family.</text>
</comment>
<reference evidence="14" key="1">
    <citation type="journal article" date="2014" name="Int. J. Syst. Evol. Microbiol.">
        <title>Complete genome sequence of Corynebacterium casei LMG S-19264T (=DSM 44701T), isolated from a smear-ripened cheese.</title>
        <authorList>
            <consortium name="US DOE Joint Genome Institute (JGI-PGF)"/>
            <person name="Walter F."/>
            <person name="Albersmeier A."/>
            <person name="Kalinowski J."/>
            <person name="Ruckert C."/>
        </authorList>
    </citation>
    <scope>NUCLEOTIDE SEQUENCE</scope>
    <source>
        <strain evidence="14">CGMCC 1.12360</strain>
    </source>
</reference>
<evidence type="ECO:0000256" key="11">
    <source>
        <dbReference type="ARBA" id="ARBA00023209"/>
    </source>
</evidence>
<comment type="caution">
    <text evidence="14">The sequence shown here is derived from an EMBL/GenBank/DDBJ whole genome shotgun (WGS) entry which is preliminary data.</text>
</comment>
<keyword evidence="8" id="KW-0067">ATP-binding</keyword>
<keyword evidence="15" id="KW-1185">Reference proteome</keyword>
<dbReference type="NCBIfam" id="TIGR00147">
    <property type="entry name" value="YegS/Rv2252/BmrU family lipid kinase"/>
    <property type="match status" value="1"/>
</dbReference>
<dbReference type="InterPro" id="IPR001206">
    <property type="entry name" value="Diacylglycerol_kinase_cat_dom"/>
</dbReference>
<keyword evidence="10" id="KW-0443">Lipid metabolism</keyword>
<keyword evidence="12" id="KW-1208">Phospholipid metabolism</keyword>
<accession>A0A8J3EJW9</accession>
<keyword evidence="3" id="KW-0444">Lipid biosynthesis</keyword>
<dbReference type="AlphaFoldDB" id="A0A8J3EJW9"/>
<dbReference type="PANTHER" id="PTHR12358:SF106">
    <property type="entry name" value="LIPID KINASE YEGS"/>
    <property type="match status" value="1"/>
</dbReference>
<evidence type="ECO:0000256" key="8">
    <source>
        <dbReference type="ARBA" id="ARBA00022840"/>
    </source>
</evidence>
<dbReference type="EMBL" id="BMEV01000016">
    <property type="protein sequence ID" value="GGH73726.1"/>
    <property type="molecule type" value="Genomic_DNA"/>
</dbReference>
<reference evidence="14" key="2">
    <citation type="submission" date="2020-09" db="EMBL/GenBank/DDBJ databases">
        <authorList>
            <person name="Sun Q."/>
            <person name="Zhou Y."/>
        </authorList>
    </citation>
    <scope>NUCLEOTIDE SEQUENCE</scope>
    <source>
        <strain evidence="14">CGMCC 1.12360</strain>
    </source>
</reference>
<evidence type="ECO:0000256" key="6">
    <source>
        <dbReference type="ARBA" id="ARBA00022741"/>
    </source>
</evidence>
<dbReference type="InterPro" id="IPR016064">
    <property type="entry name" value="NAD/diacylglycerol_kinase_sf"/>
</dbReference>
<dbReference type="InterPro" id="IPR017438">
    <property type="entry name" value="ATP-NAD_kinase_N"/>
</dbReference>
<feature type="domain" description="DAGKc" evidence="13">
    <location>
        <begin position="1"/>
        <end position="130"/>
    </location>
</feature>
<evidence type="ECO:0000313" key="15">
    <source>
        <dbReference type="Proteomes" id="UP000602050"/>
    </source>
</evidence>
<evidence type="ECO:0000256" key="9">
    <source>
        <dbReference type="ARBA" id="ARBA00022842"/>
    </source>
</evidence>
<evidence type="ECO:0000256" key="1">
    <source>
        <dbReference type="ARBA" id="ARBA00001946"/>
    </source>
</evidence>
<dbReference type="Pfam" id="PF19279">
    <property type="entry name" value="YegS_C"/>
    <property type="match status" value="1"/>
</dbReference>
<dbReference type="GO" id="GO:0008654">
    <property type="term" value="P:phospholipid biosynthetic process"/>
    <property type="evidence" value="ECO:0007669"/>
    <property type="project" value="UniProtKB-KW"/>
</dbReference>
<dbReference type="RefSeq" id="WP_188391466.1">
    <property type="nucleotide sequence ID" value="NZ_BMEV01000016.1"/>
</dbReference>
<evidence type="ECO:0000256" key="4">
    <source>
        <dbReference type="ARBA" id="ARBA00022679"/>
    </source>
</evidence>
<dbReference type="PANTHER" id="PTHR12358">
    <property type="entry name" value="SPHINGOSINE KINASE"/>
    <property type="match status" value="1"/>
</dbReference>
<evidence type="ECO:0000256" key="7">
    <source>
        <dbReference type="ARBA" id="ARBA00022777"/>
    </source>
</evidence>
<dbReference type="GO" id="GO:0005886">
    <property type="term" value="C:plasma membrane"/>
    <property type="evidence" value="ECO:0007669"/>
    <property type="project" value="TreeGrafter"/>
</dbReference>
<dbReference type="Pfam" id="PF00781">
    <property type="entry name" value="DAGK_cat"/>
    <property type="match status" value="1"/>
</dbReference>
<keyword evidence="9" id="KW-0460">Magnesium</keyword>
<dbReference type="NCBIfam" id="NF009603">
    <property type="entry name" value="PRK13055.1"/>
    <property type="match status" value="1"/>
</dbReference>
<evidence type="ECO:0000259" key="13">
    <source>
        <dbReference type="PROSITE" id="PS50146"/>
    </source>
</evidence>
<dbReference type="GO" id="GO:0004143">
    <property type="term" value="F:ATP-dependent diacylglycerol kinase activity"/>
    <property type="evidence" value="ECO:0007669"/>
    <property type="project" value="TreeGrafter"/>
</dbReference>
<dbReference type="InterPro" id="IPR050187">
    <property type="entry name" value="Lipid_Phosphate_FormReg"/>
</dbReference>
<dbReference type="GO" id="GO:0046872">
    <property type="term" value="F:metal ion binding"/>
    <property type="evidence" value="ECO:0007669"/>
    <property type="project" value="UniProtKB-KW"/>
</dbReference>